<feature type="transmembrane region" description="Helical" evidence="1">
    <location>
        <begin position="271"/>
        <end position="289"/>
    </location>
</feature>
<keyword evidence="1" id="KW-0472">Membrane</keyword>
<dbReference type="RefSeq" id="WP_127706328.1">
    <property type="nucleotide sequence ID" value="NZ_SACK01000007.1"/>
</dbReference>
<dbReference type="PROSITE" id="PS50990">
    <property type="entry name" value="PEPTIDASE_C39"/>
    <property type="match status" value="1"/>
</dbReference>
<dbReference type="InterPro" id="IPR005074">
    <property type="entry name" value="Peptidase_C39"/>
</dbReference>
<evidence type="ECO:0000313" key="4">
    <source>
        <dbReference type="Proteomes" id="UP000282759"/>
    </source>
</evidence>
<dbReference type="GO" id="GO:0008233">
    <property type="term" value="F:peptidase activity"/>
    <property type="evidence" value="ECO:0007669"/>
    <property type="project" value="InterPro"/>
</dbReference>
<evidence type="ECO:0000259" key="2">
    <source>
        <dbReference type="PROSITE" id="PS50990"/>
    </source>
</evidence>
<reference evidence="3 4" key="1">
    <citation type="submission" date="2019-01" db="EMBL/GenBank/DDBJ databases">
        <authorList>
            <person name="Chen W.-M."/>
        </authorList>
    </citation>
    <scope>NUCLEOTIDE SEQUENCE [LARGE SCALE GENOMIC DNA]</scope>
    <source>
        <strain evidence="3 4">YBJ-36</strain>
    </source>
</reference>
<comment type="caution">
    <text evidence="3">The sequence shown here is derived from an EMBL/GenBank/DDBJ whole genome shotgun (WGS) entry which is preliminary data.</text>
</comment>
<dbReference type="GO" id="GO:0006508">
    <property type="term" value="P:proteolysis"/>
    <property type="evidence" value="ECO:0007669"/>
    <property type="project" value="InterPro"/>
</dbReference>
<feature type="transmembrane region" description="Helical" evidence="1">
    <location>
        <begin position="204"/>
        <end position="225"/>
    </location>
</feature>
<keyword evidence="1" id="KW-1133">Transmembrane helix</keyword>
<dbReference type="Proteomes" id="UP000282759">
    <property type="component" value="Unassembled WGS sequence"/>
</dbReference>
<protein>
    <recommendedName>
        <fullName evidence="2">Peptidase C39 domain-containing protein</fullName>
    </recommendedName>
</protein>
<name>A0A437MQ20_9SPHI</name>
<evidence type="ECO:0000256" key="1">
    <source>
        <dbReference type="SAM" id="Phobius"/>
    </source>
</evidence>
<proteinExistence type="predicted"/>
<dbReference type="EMBL" id="SACK01000007">
    <property type="protein sequence ID" value="RVT99731.1"/>
    <property type="molecule type" value="Genomic_DNA"/>
</dbReference>
<organism evidence="3 4">
    <name type="scientific">Mucilaginibacter limnophilus</name>
    <dbReference type="NCBI Taxonomy" id="1932778"/>
    <lineage>
        <taxon>Bacteria</taxon>
        <taxon>Pseudomonadati</taxon>
        <taxon>Bacteroidota</taxon>
        <taxon>Sphingobacteriia</taxon>
        <taxon>Sphingobacteriales</taxon>
        <taxon>Sphingobacteriaceae</taxon>
        <taxon>Mucilaginibacter</taxon>
    </lineage>
</organism>
<dbReference type="Pfam" id="PF03412">
    <property type="entry name" value="Peptidase_C39"/>
    <property type="match status" value="1"/>
</dbReference>
<dbReference type="GO" id="GO:0005524">
    <property type="term" value="F:ATP binding"/>
    <property type="evidence" value="ECO:0007669"/>
    <property type="project" value="InterPro"/>
</dbReference>
<dbReference type="GO" id="GO:0016020">
    <property type="term" value="C:membrane"/>
    <property type="evidence" value="ECO:0007669"/>
    <property type="project" value="InterPro"/>
</dbReference>
<feature type="transmembrane region" description="Helical" evidence="1">
    <location>
        <begin position="394"/>
        <end position="412"/>
    </location>
</feature>
<feature type="transmembrane region" description="Helical" evidence="1">
    <location>
        <begin position="170"/>
        <end position="192"/>
    </location>
</feature>
<evidence type="ECO:0000313" key="3">
    <source>
        <dbReference type="EMBL" id="RVT99731.1"/>
    </source>
</evidence>
<feature type="transmembrane region" description="Helical" evidence="1">
    <location>
        <begin position="371"/>
        <end position="388"/>
    </location>
</feature>
<dbReference type="Gene3D" id="3.90.70.10">
    <property type="entry name" value="Cysteine proteinases"/>
    <property type="match status" value="1"/>
</dbReference>
<sequence length="451" mass="50807">MITMDHFRHIRQAFQPQLGSNDCGQAALQSLLSYLGINIKYNELLNLLPPDKGGVSLLDLKRTAGLAGMNATCLKAEIDDLERLELPAILHVSNELRAHFMVYYKRRYSKGVVQYMIGDPSGYISFFDREKLEAFWQVNAVLVVKDTKAGYTAYSKTLSVRDLFMLHGRFPVILTTAIIYMLLSLPVFVAFTLGHKLIRTGDNYIIWIMILGGSAALAKTALAWISNALTSRSEERVQDALKTGFDYIKHSKEIPLVADEPTRLTAAFRSLTATILPDLIFLAVLIISLGSSNWYIPAVIGIYVTGIMSLRWRARYALLYNHRQLADLNYIADTAFASGRNATAPAVYKRRVAVLDRCQRAFKATERRNQVIIDLFGISMLLVTLPAQEKLFGGPSIVTFLFIIYVFTGRLYTELPKFFQGVIALEDYHRRMHIIACCDPQQAYSHAEDGR</sequence>
<dbReference type="OrthoDB" id="792861at2"/>
<feature type="domain" description="Peptidase C39" evidence="2">
    <location>
        <begin position="17"/>
        <end position="143"/>
    </location>
</feature>
<feature type="transmembrane region" description="Helical" evidence="1">
    <location>
        <begin position="295"/>
        <end position="314"/>
    </location>
</feature>
<keyword evidence="4" id="KW-1185">Reference proteome</keyword>
<gene>
    <name evidence="3" type="ORF">EOD41_14905</name>
</gene>
<dbReference type="AlphaFoldDB" id="A0A437MQ20"/>
<keyword evidence="1" id="KW-0812">Transmembrane</keyword>
<accession>A0A437MQ20</accession>